<comment type="cofactor">
    <cofactor evidence="1">
        <name>pyridoxal 5'-phosphate</name>
        <dbReference type="ChEBI" id="CHEBI:597326"/>
    </cofactor>
</comment>
<dbReference type="PANTHER" id="PTHR42937">
    <property type="match status" value="1"/>
</dbReference>
<keyword evidence="2" id="KW-0663">Pyridoxal phosphate</keyword>
<dbReference type="InterPro" id="IPR036052">
    <property type="entry name" value="TrpB-like_PALP_sf"/>
</dbReference>
<accession>A0A9D9DYD7</accession>
<dbReference type="SUPFAM" id="SSF53686">
    <property type="entry name" value="Tryptophan synthase beta subunit-like PLP-dependent enzymes"/>
    <property type="match status" value="1"/>
</dbReference>
<sequence length="412" mass="45517">MDNLDFDYIVYDYGTKDSAKSKELFSIDNVMKARKFHREIPGYKMTPLRALPNLAQMLGLGGIYIKDEAQRLTLNSFKVLGGSYAVSRYIQKMLGLSDEETTYEYLTSEECHKKLGNLTFAAATDGNHGRGIAWASMKLGLPCVIYVHKETSQARIDAIRGYGAKVEIIDGNYDDAVRQMAVDAKKNNWTVVSDTSWPGYTEIPTWIMQGYTTLMLESQEQLLGVGLSRPTHVIVQAGVGAMAASVIGFYTALFPENPPIFIVVEPDKAPCVFESIKAGDGKCHSVKGDLDTIMAGLACGDPSPIAFEILEHTADFFLSIPDYIAARGMRILSCPLHGDPFIISGESGAAPLGALYSIMTDKGAKELREKMKLDENAIVFMVNTEGNTDPKHFRQIIWDGLDPVPREFRTRK</sequence>
<dbReference type="InterPro" id="IPR010081">
    <property type="entry name" value="DiNH2opropionate_NH3_lyase"/>
</dbReference>
<proteinExistence type="predicted"/>
<dbReference type="EC" id="4.3.1.15" evidence="4"/>
<dbReference type="GO" id="GO:0008838">
    <property type="term" value="F:diaminopropionate ammonia-lyase activity"/>
    <property type="evidence" value="ECO:0007669"/>
    <property type="project" value="UniProtKB-EC"/>
</dbReference>
<comment type="caution">
    <text evidence="4">The sequence shown here is derived from an EMBL/GenBank/DDBJ whole genome shotgun (WGS) entry which is preliminary data.</text>
</comment>
<evidence type="ECO:0000256" key="1">
    <source>
        <dbReference type="ARBA" id="ARBA00001933"/>
    </source>
</evidence>
<name>A0A9D9DYD7_9SPIO</name>
<gene>
    <name evidence="4" type="ORF">IAA97_04185</name>
</gene>
<evidence type="ECO:0000313" key="4">
    <source>
        <dbReference type="EMBL" id="MBO8436157.1"/>
    </source>
</evidence>
<protein>
    <submittedName>
        <fullName evidence="4">Diaminopropionate ammonia-lyase</fullName>
        <ecNumber evidence="4">4.3.1.15</ecNumber>
    </submittedName>
</protein>
<dbReference type="NCBIfam" id="NF006058">
    <property type="entry name" value="PRK08206.1"/>
    <property type="match status" value="1"/>
</dbReference>
<dbReference type="EMBL" id="JADIMT010000053">
    <property type="protein sequence ID" value="MBO8436157.1"/>
    <property type="molecule type" value="Genomic_DNA"/>
</dbReference>
<evidence type="ECO:0000313" key="5">
    <source>
        <dbReference type="Proteomes" id="UP000823615"/>
    </source>
</evidence>
<dbReference type="Pfam" id="PF00291">
    <property type="entry name" value="PALP"/>
    <property type="match status" value="1"/>
</dbReference>
<dbReference type="AlphaFoldDB" id="A0A9D9DYD7"/>
<reference evidence="4" key="2">
    <citation type="journal article" date="2021" name="PeerJ">
        <title>Extensive microbial diversity within the chicken gut microbiome revealed by metagenomics and culture.</title>
        <authorList>
            <person name="Gilroy R."/>
            <person name="Ravi A."/>
            <person name="Getino M."/>
            <person name="Pursley I."/>
            <person name="Horton D.L."/>
            <person name="Alikhan N.F."/>
            <person name="Baker D."/>
            <person name="Gharbi K."/>
            <person name="Hall N."/>
            <person name="Watson M."/>
            <person name="Adriaenssens E.M."/>
            <person name="Foster-Nyarko E."/>
            <person name="Jarju S."/>
            <person name="Secka A."/>
            <person name="Antonio M."/>
            <person name="Oren A."/>
            <person name="Chaudhuri R.R."/>
            <person name="La Ragione R."/>
            <person name="Hildebrand F."/>
            <person name="Pallen M.J."/>
        </authorList>
    </citation>
    <scope>NUCLEOTIDE SEQUENCE</scope>
    <source>
        <strain evidence="4">7293</strain>
    </source>
</reference>
<dbReference type="InterPro" id="IPR001926">
    <property type="entry name" value="TrpB-like_PALP"/>
</dbReference>
<feature type="domain" description="Tryptophan synthase beta chain-like PALP" evidence="3">
    <location>
        <begin position="42"/>
        <end position="369"/>
    </location>
</feature>
<reference evidence="4" key="1">
    <citation type="submission" date="2020-10" db="EMBL/GenBank/DDBJ databases">
        <authorList>
            <person name="Gilroy R."/>
        </authorList>
    </citation>
    <scope>NUCLEOTIDE SEQUENCE</scope>
    <source>
        <strain evidence="4">7293</strain>
    </source>
</reference>
<dbReference type="Gene3D" id="3.40.50.1100">
    <property type="match status" value="3"/>
</dbReference>
<dbReference type="PANTHER" id="PTHR42937:SF1">
    <property type="entry name" value="DIAMINOPROPIONATE AMMONIA-LYASE"/>
    <property type="match status" value="1"/>
</dbReference>
<evidence type="ECO:0000259" key="3">
    <source>
        <dbReference type="Pfam" id="PF00291"/>
    </source>
</evidence>
<dbReference type="NCBIfam" id="TIGR01747">
    <property type="entry name" value="diampropi_NH3ly"/>
    <property type="match status" value="1"/>
</dbReference>
<organism evidence="4 5">
    <name type="scientific">Candidatus Ornithospirochaeta stercoripullorum</name>
    <dbReference type="NCBI Taxonomy" id="2840899"/>
    <lineage>
        <taxon>Bacteria</taxon>
        <taxon>Pseudomonadati</taxon>
        <taxon>Spirochaetota</taxon>
        <taxon>Spirochaetia</taxon>
        <taxon>Spirochaetales</taxon>
        <taxon>Spirochaetaceae</taxon>
        <taxon>Spirochaetaceae incertae sedis</taxon>
        <taxon>Candidatus Ornithospirochaeta</taxon>
    </lineage>
</organism>
<evidence type="ECO:0000256" key="2">
    <source>
        <dbReference type="ARBA" id="ARBA00022898"/>
    </source>
</evidence>
<dbReference type="Proteomes" id="UP000823615">
    <property type="component" value="Unassembled WGS sequence"/>
</dbReference>
<keyword evidence="4" id="KW-0456">Lyase</keyword>
<dbReference type="GO" id="GO:0030170">
    <property type="term" value="F:pyridoxal phosphate binding"/>
    <property type="evidence" value="ECO:0007669"/>
    <property type="project" value="InterPro"/>
</dbReference>